<dbReference type="GO" id="GO:0005829">
    <property type="term" value="C:cytosol"/>
    <property type="evidence" value="ECO:0007669"/>
    <property type="project" value="TreeGrafter"/>
</dbReference>
<dbReference type="InterPro" id="IPR011778">
    <property type="entry name" value="Hydantoinase/dihydroPyrase"/>
</dbReference>
<dbReference type="RefSeq" id="WP_015883063.1">
    <property type="nucleotide sequence ID" value="NC_012669.1"/>
</dbReference>
<sequence>MTTTLLTGGEVVSATGRGPADVLVDGTRIAAVLAPGSTLLGHDLAGSVDRVIDASGKYVIPGGIDAHTHMQLPFGGTEASDTFETGTIAAAWGGTTSIIDFAVQRTGERVEDGLAAWHEKAAGNCAVDYGFHQIIGGVDDDALKAMERLVEEGITSYKLFMAYPGVFYSDDAQVLRAMQKAADLGLLTMMHAENGPAIDVLAAQLAESGRTDPYFHGVARAWQLEEEATHRAIMLADVTGAPLYVVHVSAKQAVAQIAGARDAGKNVFGETCPQYLYLSLEEQLGASSEQWGAFEGAKWVCSTPLRSRAEGHQESMWRALRTNDLQMVSTDHCPFCMKDQKELGLGDFRKIPNGIGSVEHRMDLMYQGVVTGEITLERWVELTSTTPARMFGLAGRKGVIAPGADADVVVYDPRGRTSIGVGKTHHMNMDHSAWEGFEVDGHVDVVLSRGEVVVADGQFHGRPGHGEYLRRGLTQYLA</sequence>
<gene>
    <name evidence="7" type="ordered locus">Bcav_2578</name>
</gene>
<dbReference type="EC" id="3.5.2.2" evidence="7"/>
<dbReference type="eggNOG" id="COG0044">
    <property type="taxonomic scope" value="Bacteria"/>
</dbReference>
<dbReference type="GO" id="GO:0004157">
    <property type="term" value="F:dihydropyrimidinase activity"/>
    <property type="evidence" value="ECO:0007669"/>
    <property type="project" value="UniProtKB-EC"/>
</dbReference>
<evidence type="ECO:0000256" key="1">
    <source>
        <dbReference type="ARBA" id="ARBA00001947"/>
    </source>
</evidence>
<feature type="domain" description="Amidohydrolase-related" evidence="6">
    <location>
        <begin position="58"/>
        <end position="453"/>
    </location>
</feature>
<evidence type="ECO:0000256" key="4">
    <source>
        <dbReference type="ARBA" id="ARBA00022801"/>
    </source>
</evidence>
<feature type="modified residue" description="N6-carboxylysine" evidence="5">
    <location>
        <position position="158"/>
    </location>
</feature>
<keyword evidence="4 7" id="KW-0378">Hydrolase</keyword>
<proteinExistence type="inferred from homology"/>
<dbReference type="Gene3D" id="3.20.20.140">
    <property type="entry name" value="Metal-dependent hydrolases"/>
    <property type="match status" value="1"/>
</dbReference>
<dbReference type="Proteomes" id="UP000007962">
    <property type="component" value="Chromosome"/>
</dbReference>
<dbReference type="InterPro" id="IPR050378">
    <property type="entry name" value="Metallo-dep_Hydrolases_sf"/>
</dbReference>
<accession>C5BXE0</accession>
<name>C5BXE0_BEUC1</name>
<dbReference type="InterPro" id="IPR032466">
    <property type="entry name" value="Metal_Hydrolase"/>
</dbReference>
<dbReference type="Pfam" id="PF01979">
    <property type="entry name" value="Amidohydro_1"/>
    <property type="match status" value="1"/>
</dbReference>
<dbReference type="KEGG" id="bcv:Bcav_2578"/>
<dbReference type="SUPFAM" id="SSF51338">
    <property type="entry name" value="Composite domain of metallo-dependent hydrolases"/>
    <property type="match status" value="2"/>
</dbReference>
<dbReference type="OrthoDB" id="9775759at2"/>
<reference evidence="7 8" key="1">
    <citation type="journal article" date="2009" name="Stand. Genomic Sci.">
        <title>Complete genome sequence of Beutenbergia cavernae type strain (HKI 0122).</title>
        <authorList>
            <person name="Land M."/>
            <person name="Pukall R."/>
            <person name="Abt B."/>
            <person name="Goker M."/>
            <person name="Rohde M."/>
            <person name="Glavina Del Rio T."/>
            <person name="Tice H."/>
            <person name="Copeland A."/>
            <person name="Cheng J.F."/>
            <person name="Lucas S."/>
            <person name="Chen F."/>
            <person name="Nolan M."/>
            <person name="Bruce D."/>
            <person name="Goodwin L."/>
            <person name="Pitluck S."/>
            <person name="Ivanova N."/>
            <person name="Mavromatis K."/>
            <person name="Ovchinnikova G."/>
            <person name="Pati A."/>
            <person name="Chen A."/>
            <person name="Palaniappan K."/>
            <person name="Hauser L."/>
            <person name="Chang Y.J."/>
            <person name="Jefferies C.C."/>
            <person name="Saunders E."/>
            <person name="Brettin T."/>
            <person name="Detter J.C."/>
            <person name="Han C."/>
            <person name="Chain P."/>
            <person name="Bristow J."/>
            <person name="Eisen J.A."/>
            <person name="Markowitz V."/>
            <person name="Hugenholtz P."/>
            <person name="Kyrpides N.C."/>
            <person name="Klenk H.P."/>
            <person name="Lapidus A."/>
        </authorList>
    </citation>
    <scope>NUCLEOTIDE SEQUENCE [LARGE SCALE GENOMIC DNA]</scope>
    <source>
        <strain evidence="8">ATCC BAA-8 / DSM 12333 / NBRC 16432</strain>
    </source>
</reference>
<dbReference type="SUPFAM" id="SSF51556">
    <property type="entry name" value="Metallo-dependent hydrolases"/>
    <property type="match status" value="1"/>
</dbReference>
<comment type="similarity">
    <text evidence="2">Belongs to the metallo-dependent hydrolases superfamily. Hydantoinase/dihydropyrimidinase family.</text>
</comment>
<comment type="PTM">
    <text evidence="5">Carbamylation allows a single lysine to coordinate two divalent metal cations.</text>
</comment>
<evidence type="ECO:0000256" key="3">
    <source>
        <dbReference type="ARBA" id="ARBA00022723"/>
    </source>
</evidence>
<dbReference type="InterPro" id="IPR006680">
    <property type="entry name" value="Amidohydro-rel"/>
</dbReference>
<dbReference type="EMBL" id="CP001618">
    <property type="protein sequence ID" value="ACQ80823.1"/>
    <property type="molecule type" value="Genomic_DNA"/>
</dbReference>
<dbReference type="PANTHER" id="PTHR11647">
    <property type="entry name" value="HYDRANTOINASE/DIHYDROPYRIMIDINASE FAMILY MEMBER"/>
    <property type="match status" value="1"/>
</dbReference>
<dbReference type="Gene3D" id="2.30.40.10">
    <property type="entry name" value="Urease, subunit C, domain 1"/>
    <property type="match status" value="1"/>
</dbReference>
<dbReference type="GO" id="GO:0046872">
    <property type="term" value="F:metal ion binding"/>
    <property type="evidence" value="ECO:0007669"/>
    <property type="project" value="UniProtKB-KW"/>
</dbReference>
<comment type="cofactor">
    <cofactor evidence="1">
        <name>Zn(2+)</name>
        <dbReference type="ChEBI" id="CHEBI:29105"/>
    </cofactor>
</comment>
<evidence type="ECO:0000256" key="5">
    <source>
        <dbReference type="PIRSR" id="PIRSR611778-50"/>
    </source>
</evidence>
<keyword evidence="8" id="KW-1185">Reference proteome</keyword>
<evidence type="ECO:0000313" key="7">
    <source>
        <dbReference type="EMBL" id="ACQ80823.1"/>
    </source>
</evidence>
<evidence type="ECO:0000256" key="2">
    <source>
        <dbReference type="ARBA" id="ARBA00008829"/>
    </source>
</evidence>
<dbReference type="CDD" id="cd01314">
    <property type="entry name" value="D-HYD"/>
    <property type="match status" value="1"/>
</dbReference>
<dbReference type="PANTHER" id="PTHR11647:SF1">
    <property type="entry name" value="COLLAPSIN RESPONSE MEDIATOR PROTEIN"/>
    <property type="match status" value="1"/>
</dbReference>
<dbReference type="FunFam" id="3.20.20.140:FF:000037">
    <property type="entry name" value="Dihydropyrimidinase"/>
    <property type="match status" value="1"/>
</dbReference>
<organism evidence="7 8">
    <name type="scientific">Beutenbergia cavernae (strain ATCC BAA-8 / DSM 12333 / CCUG 43141 / JCM 11478 / NBRC 16432 / NCIMB 13614 / HKI 0122)</name>
    <dbReference type="NCBI Taxonomy" id="471853"/>
    <lineage>
        <taxon>Bacteria</taxon>
        <taxon>Bacillati</taxon>
        <taxon>Actinomycetota</taxon>
        <taxon>Actinomycetes</taxon>
        <taxon>Micrococcales</taxon>
        <taxon>Beutenbergiaceae</taxon>
        <taxon>Beutenbergia</taxon>
    </lineage>
</organism>
<evidence type="ECO:0000313" key="8">
    <source>
        <dbReference type="Proteomes" id="UP000007962"/>
    </source>
</evidence>
<dbReference type="NCBIfam" id="TIGR02033">
    <property type="entry name" value="D-hydantoinase"/>
    <property type="match status" value="1"/>
</dbReference>
<dbReference type="HOGENOM" id="CLU_015572_2_0_11"/>
<evidence type="ECO:0000259" key="6">
    <source>
        <dbReference type="Pfam" id="PF01979"/>
    </source>
</evidence>
<dbReference type="STRING" id="471853.Bcav_2578"/>
<keyword evidence="3" id="KW-0479">Metal-binding</keyword>
<dbReference type="AlphaFoldDB" id="C5BXE0"/>
<protein>
    <submittedName>
        <fullName evidence="7">Dihydropyrimidinase</fullName>
        <ecNumber evidence="7">3.5.2.2</ecNumber>
    </submittedName>
</protein>
<dbReference type="InterPro" id="IPR011059">
    <property type="entry name" value="Metal-dep_hydrolase_composite"/>
</dbReference>